<reference evidence="5" key="1">
    <citation type="submission" date="2013-10" db="EMBL/GenBank/DDBJ databases">
        <title>Genomic analysis of the causative agents of coccidiosis in chickens.</title>
        <authorList>
            <person name="Reid A.J."/>
            <person name="Blake D."/>
            <person name="Billington K."/>
            <person name="Browne H."/>
            <person name="Dunn M."/>
            <person name="Hung S."/>
            <person name="Kawahara F."/>
            <person name="Miranda-Saavedra D."/>
            <person name="Mourier T."/>
            <person name="Nagra H."/>
            <person name="Otto T.D."/>
            <person name="Rawlings N."/>
            <person name="Sanchez A."/>
            <person name="Sanders M."/>
            <person name="Subramaniam C."/>
            <person name="Tay Y."/>
            <person name="Dear P."/>
            <person name="Doerig C."/>
            <person name="Gruber A."/>
            <person name="Parkinson J."/>
            <person name="Shirley M."/>
            <person name="Wan K.L."/>
            <person name="Berriman M."/>
            <person name="Tomley F."/>
            <person name="Pain A."/>
        </authorList>
    </citation>
    <scope>NUCLEOTIDE SEQUENCE</scope>
    <source>
        <strain evidence="5">Houghton</strain>
    </source>
</reference>
<dbReference type="InterPro" id="IPR004087">
    <property type="entry name" value="KH_dom"/>
</dbReference>
<feature type="domain" description="K Homology" evidence="4">
    <location>
        <begin position="172"/>
        <end position="244"/>
    </location>
</feature>
<feature type="compositionally biased region" description="Gly residues" evidence="3">
    <location>
        <begin position="405"/>
        <end position="415"/>
    </location>
</feature>
<feature type="region of interest" description="Disordered" evidence="3">
    <location>
        <begin position="491"/>
        <end position="529"/>
    </location>
</feature>
<dbReference type="PANTHER" id="PTHR10288">
    <property type="entry name" value="KH DOMAIN CONTAINING RNA BINDING PROTEIN"/>
    <property type="match status" value="1"/>
</dbReference>
<evidence type="ECO:0000256" key="2">
    <source>
        <dbReference type="PROSITE-ProRule" id="PRU00117"/>
    </source>
</evidence>
<protein>
    <recommendedName>
        <fullName evidence="4">K Homology domain-containing protein</fullName>
    </recommendedName>
</protein>
<gene>
    <name evidence="5" type="ORF">EAH_00033150</name>
</gene>
<dbReference type="CDD" id="cd00105">
    <property type="entry name" value="KH-I"/>
    <property type="match status" value="1"/>
</dbReference>
<feature type="domain" description="K Homology" evidence="4">
    <location>
        <begin position="350"/>
        <end position="446"/>
    </location>
</feature>
<feature type="compositionally biased region" description="Gly residues" evidence="3">
    <location>
        <begin position="495"/>
        <end position="506"/>
    </location>
</feature>
<proteinExistence type="predicted"/>
<organism evidence="5 6">
    <name type="scientific">Eimeria acervulina</name>
    <name type="common">Coccidian parasite</name>
    <dbReference type="NCBI Taxonomy" id="5801"/>
    <lineage>
        <taxon>Eukaryota</taxon>
        <taxon>Sar</taxon>
        <taxon>Alveolata</taxon>
        <taxon>Apicomplexa</taxon>
        <taxon>Conoidasida</taxon>
        <taxon>Coccidia</taxon>
        <taxon>Eucoccidiorida</taxon>
        <taxon>Eimeriorina</taxon>
        <taxon>Eimeriidae</taxon>
        <taxon>Eimeria</taxon>
    </lineage>
</organism>
<evidence type="ECO:0000256" key="3">
    <source>
        <dbReference type="SAM" id="MobiDB-lite"/>
    </source>
</evidence>
<dbReference type="RefSeq" id="XP_013251372.1">
    <property type="nucleotide sequence ID" value="XM_013395918.1"/>
</dbReference>
<dbReference type="InterPro" id="IPR036612">
    <property type="entry name" value="KH_dom_type_1_sf"/>
</dbReference>
<dbReference type="AlphaFoldDB" id="U6GE08"/>
<evidence type="ECO:0000313" key="6">
    <source>
        <dbReference type="Proteomes" id="UP000018050"/>
    </source>
</evidence>
<dbReference type="VEuPathDB" id="ToxoDB:EAH_00033150"/>
<keyword evidence="2" id="KW-0694">RNA-binding</keyword>
<dbReference type="GO" id="GO:0003723">
    <property type="term" value="F:RNA binding"/>
    <property type="evidence" value="ECO:0007669"/>
    <property type="project" value="UniProtKB-UniRule"/>
</dbReference>
<dbReference type="SUPFAM" id="SSF54791">
    <property type="entry name" value="Eukaryotic type KH-domain (KH-domain type I)"/>
    <property type="match status" value="4"/>
</dbReference>
<dbReference type="EMBL" id="HG670864">
    <property type="protein sequence ID" value="CDI78395.1"/>
    <property type="molecule type" value="Genomic_DNA"/>
</dbReference>
<evidence type="ECO:0000259" key="4">
    <source>
        <dbReference type="SMART" id="SM00322"/>
    </source>
</evidence>
<dbReference type="OrthoDB" id="441329at2759"/>
<keyword evidence="1" id="KW-0677">Repeat</keyword>
<dbReference type="GeneID" id="25271385"/>
<feature type="domain" description="K Homology" evidence="4">
    <location>
        <begin position="70"/>
        <end position="165"/>
    </location>
</feature>
<dbReference type="Gene3D" id="3.30.1370.10">
    <property type="entry name" value="K Homology domain, type 1"/>
    <property type="match status" value="4"/>
</dbReference>
<feature type="region of interest" description="Disordered" evidence="3">
    <location>
        <begin position="401"/>
        <end position="423"/>
    </location>
</feature>
<reference evidence="5" key="2">
    <citation type="submission" date="2013-10" db="EMBL/GenBank/DDBJ databases">
        <authorList>
            <person name="Aslett M."/>
        </authorList>
    </citation>
    <scope>NUCLEOTIDE SEQUENCE</scope>
    <source>
        <strain evidence="5">Houghton</strain>
    </source>
</reference>
<feature type="compositionally biased region" description="Low complexity" evidence="3">
    <location>
        <begin position="647"/>
        <end position="662"/>
    </location>
</feature>
<sequence length="800" mass="81903">MDSFKRRQEGPQGSLSAPGAAHPALGSNGAVAQGGSPGVYGGPKRQRLSPSGLGGEGDEGAPMEGSQGPRVLPVCLLVSDNIAGALIGKGGATVRDLERSTGARIFVQRNALGPHELAAAKQAMLETVGPPPQDQALDVAKIVAIGGQKEEEVHAGLVKVLQLISSHPSHSGKSAALLLVPHRSVGGIVGQRGRAIEELSQKTQTQIRVVPGVAAASGDRALCITGQMDEHVAAAVQLVLQQLQQMLASGRLSKQDFDYLITISSTAQPKALRGPRGAMGALPGGPLPGGLPVGGASPAGPGGFFGVGGPSWGPTGGGGGPQGAPSPGVQGGSGYRFVASVESCGGLSCTSVLCFVIPQRLAAWVVGPQGSHVRAVREETGAQVQVLDEVSGFTGEDARALLRGPQGGGPSGGPSEGSDGGERFCMVSGPLQSVCGAVLRLGLPLQEKLQQQHQPLRLLIPSRFVSPLIGSKGTVIRDMQQKSGALIQISKTLGGPEGGSQGGPQGGAPTWGDQQQQQQQGPGSNNKMLSPREQHRVISFEGPSAARLVALALVWQRILSVEYQELSRDGAPLICPSSLAEDLQQQGYDTSKIMLPPPPARIQQQQQQQQQFGAPEGGAPYYDGASPTGGAPWGPPQQDPMSGGQRPWGSPDDAAAAAAAAAGGWGPPSGPHDAGAPSMEQLEGFLRGFCARVGQVQDLGALGERQTIRLLLSVEQGEALLRRDSLSNGRYGGPPNAAAGAPNALDRISEVTGCHVRCFSSAQGPPNGGPQQQQMVLMFTGSPAANSIAVMLTQARLLQP</sequence>
<evidence type="ECO:0000313" key="5">
    <source>
        <dbReference type="EMBL" id="CDI78395.1"/>
    </source>
</evidence>
<dbReference type="InterPro" id="IPR004088">
    <property type="entry name" value="KH_dom_type_1"/>
</dbReference>
<dbReference type="OMA" id="GCHVRCF"/>
<dbReference type="Pfam" id="PF00013">
    <property type="entry name" value="KH_1"/>
    <property type="match status" value="4"/>
</dbReference>
<dbReference type="PROSITE" id="PS50084">
    <property type="entry name" value="KH_TYPE_1"/>
    <property type="match status" value="4"/>
</dbReference>
<keyword evidence="6" id="KW-1185">Reference proteome</keyword>
<evidence type="ECO:0000256" key="1">
    <source>
        <dbReference type="ARBA" id="ARBA00022737"/>
    </source>
</evidence>
<feature type="domain" description="K Homology" evidence="4">
    <location>
        <begin position="452"/>
        <end position="559"/>
    </location>
</feature>
<accession>U6GE08</accession>
<dbReference type="Proteomes" id="UP000018050">
    <property type="component" value="Unassembled WGS sequence"/>
</dbReference>
<feature type="region of interest" description="Disordered" evidence="3">
    <location>
        <begin position="594"/>
        <end position="678"/>
    </location>
</feature>
<feature type="region of interest" description="Disordered" evidence="3">
    <location>
        <begin position="1"/>
        <end position="67"/>
    </location>
</feature>
<name>U6GE08_EIMAC</name>
<dbReference type="SMART" id="SM00322">
    <property type="entry name" value="KH"/>
    <property type="match status" value="4"/>
</dbReference>